<dbReference type="AlphaFoldDB" id="A0A6N8NNF6"/>
<accession>A0A6N8NNF6</accession>
<keyword evidence="1" id="KW-0378">Hydrolase</keyword>
<evidence type="ECO:0000313" key="8">
    <source>
        <dbReference type="Proteomes" id="UP000462410"/>
    </source>
</evidence>
<dbReference type="GO" id="GO:0008782">
    <property type="term" value="F:adenosylhomocysteine nucleosidase activity"/>
    <property type="evidence" value="ECO:0007669"/>
    <property type="project" value="TreeGrafter"/>
</dbReference>
<feature type="domain" description="Nucleoside phosphorylase" evidence="2">
    <location>
        <begin position="7"/>
        <end position="109"/>
    </location>
</feature>
<dbReference type="Proteomes" id="UP000462410">
    <property type="component" value="Unassembled WGS sequence"/>
</dbReference>
<gene>
    <name evidence="5" type="ORF">GP965_31355</name>
    <name evidence="3" type="ORF">GP975_22875</name>
    <name evidence="4" type="ORF">GP979_24530</name>
</gene>
<dbReference type="Proteomes" id="UP000460875">
    <property type="component" value="Unassembled WGS sequence"/>
</dbReference>
<protein>
    <recommendedName>
        <fullName evidence="2">Nucleoside phosphorylase domain-containing protein</fullName>
    </recommendedName>
</protein>
<dbReference type="PANTHER" id="PTHR46832">
    <property type="entry name" value="5'-METHYLTHIOADENOSINE/S-ADENOSYLHOMOCYSTEINE NUCLEOSIDASE"/>
    <property type="match status" value="1"/>
</dbReference>
<evidence type="ECO:0000313" key="5">
    <source>
        <dbReference type="EMBL" id="MWT25354.1"/>
    </source>
</evidence>
<evidence type="ECO:0000259" key="2">
    <source>
        <dbReference type="Pfam" id="PF01048"/>
    </source>
</evidence>
<dbReference type="Gene3D" id="3.40.50.1580">
    <property type="entry name" value="Nucleoside phosphorylase domain"/>
    <property type="match status" value="1"/>
</dbReference>
<evidence type="ECO:0000313" key="4">
    <source>
        <dbReference type="EMBL" id="MWR91408.1"/>
    </source>
</evidence>
<dbReference type="InterPro" id="IPR000845">
    <property type="entry name" value="Nucleoside_phosphorylase_d"/>
</dbReference>
<reference evidence="6 7" key="1">
    <citation type="submission" date="2019-12" db="EMBL/GenBank/DDBJ databases">
        <title>Enteriobacteria Tanzani isolates_8377-8380.</title>
        <authorList>
            <person name="Subbiah M."/>
            <person name="Call D."/>
        </authorList>
    </citation>
    <scope>NUCLEOTIDE SEQUENCE [LARGE SCALE GENOMIC DNA]</scope>
    <source>
        <strain evidence="5 8">8378wH8</strain>
        <strain evidence="3 7">8379wE2</strain>
        <strain evidence="4 6">8379wE6</strain>
    </source>
</reference>
<evidence type="ECO:0000256" key="1">
    <source>
        <dbReference type="ARBA" id="ARBA00022801"/>
    </source>
</evidence>
<dbReference type="GO" id="GO:0008930">
    <property type="term" value="F:methylthioadenosine nucleosidase activity"/>
    <property type="evidence" value="ECO:0007669"/>
    <property type="project" value="TreeGrafter"/>
</dbReference>
<dbReference type="SUPFAM" id="SSF53167">
    <property type="entry name" value="Purine and uridine phosphorylases"/>
    <property type="match status" value="1"/>
</dbReference>
<evidence type="ECO:0000313" key="3">
    <source>
        <dbReference type="EMBL" id="MWR40850.1"/>
    </source>
</evidence>
<name>A0A6N8NNF6_ECOLX</name>
<comment type="caution">
    <text evidence="4">The sequence shown here is derived from an EMBL/GenBank/DDBJ whole genome shotgun (WGS) entry which is preliminary data.</text>
</comment>
<dbReference type="GO" id="GO:0009116">
    <property type="term" value="P:nucleoside metabolic process"/>
    <property type="evidence" value="ECO:0007669"/>
    <property type="project" value="InterPro"/>
</dbReference>
<dbReference type="RefSeq" id="WP_160448939.1">
    <property type="nucleotide sequence ID" value="NZ_WTQE01000035.1"/>
</dbReference>
<dbReference type="EMBL" id="WTRC01001262">
    <property type="protein sequence ID" value="MWT25354.1"/>
    <property type="molecule type" value="Genomic_DNA"/>
</dbReference>
<dbReference type="InterPro" id="IPR035994">
    <property type="entry name" value="Nucleoside_phosphorylase_sf"/>
</dbReference>
<dbReference type="PANTHER" id="PTHR46832:SF1">
    <property type="entry name" value="5'-METHYLTHIOADENOSINE_S-ADENOSYLHOMOCYSTEINE NUCLEOSIDASE"/>
    <property type="match status" value="1"/>
</dbReference>
<proteinExistence type="predicted"/>
<dbReference type="GO" id="GO:0005829">
    <property type="term" value="C:cytosol"/>
    <property type="evidence" value="ECO:0007669"/>
    <property type="project" value="TreeGrafter"/>
</dbReference>
<dbReference type="Proteomes" id="UP000436482">
    <property type="component" value="Unassembled WGS sequence"/>
</dbReference>
<dbReference type="EMBL" id="WTQT01000787">
    <property type="protein sequence ID" value="MWR40850.1"/>
    <property type="molecule type" value="Genomic_DNA"/>
</dbReference>
<evidence type="ECO:0000313" key="7">
    <source>
        <dbReference type="Proteomes" id="UP000460875"/>
    </source>
</evidence>
<dbReference type="EMBL" id="WTQQ01000882">
    <property type="protein sequence ID" value="MWR91408.1"/>
    <property type="molecule type" value="Genomic_DNA"/>
</dbReference>
<sequence>MGKAIDILLYVALSEEFDVVIDMLGSDFKSQEQVGVALTGFFGNIDSPVLNRSFEVAVFPAGKMGNTRSASLTSALIEKLNPANIVVLGIAGSLVNDMEPGDVFIPDTVNE</sequence>
<evidence type="ECO:0000313" key="6">
    <source>
        <dbReference type="Proteomes" id="UP000436482"/>
    </source>
</evidence>
<dbReference type="Pfam" id="PF01048">
    <property type="entry name" value="PNP_UDP_1"/>
    <property type="match status" value="1"/>
</dbReference>
<organism evidence="4 6">
    <name type="scientific">Escherichia coli</name>
    <dbReference type="NCBI Taxonomy" id="562"/>
    <lineage>
        <taxon>Bacteria</taxon>
        <taxon>Pseudomonadati</taxon>
        <taxon>Pseudomonadota</taxon>
        <taxon>Gammaproteobacteria</taxon>
        <taxon>Enterobacterales</taxon>
        <taxon>Enterobacteriaceae</taxon>
        <taxon>Escherichia</taxon>
    </lineage>
</organism>
<dbReference type="GO" id="GO:0019284">
    <property type="term" value="P:L-methionine salvage from S-adenosylmethionine"/>
    <property type="evidence" value="ECO:0007669"/>
    <property type="project" value="TreeGrafter"/>
</dbReference>